<proteinExistence type="predicted"/>
<feature type="domain" description="Integrase catalytic" evidence="2">
    <location>
        <begin position="78"/>
        <end position="241"/>
    </location>
</feature>
<dbReference type="GO" id="GO:0015074">
    <property type="term" value="P:DNA integration"/>
    <property type="evidence" value="ECO:0007669"/>
    <property type="project" value="InterPro"/>
</dbReference>
<feature type="region of interest" description="Disordered" evidence="1">
    <location>
        <begin position="1"/>
        <end position="105"/>
    </location>
</feature>
<dbReference type="InterPro" id="IPR051917">
    <property type="entry name" value="Transposase-Integrase"/>
</dbReference>
<sequence>MSAIAVQPGRDRSHSAGNSSATAIRSPATTGRTPPRPAARARRRASSRPTRSCTGSCRTIWPGGTVPSRSRHRHAGDFSERPAEGEDRAVPGHWEGDPIIGKDGVSAIGTPVERSTRYVMLPHLPHGRTAEHVRDALVTTVTTLPAHLTRSLPRGQGAEMANHAAFTTATDIPVHFRDPASPWQRGCNENTNGPLRQYFPEDTDLAVHDPERLAFVATELNQRPRRTPGWTTPAERSARSWPQPVDHCVATTLRIHA</sequence>
<keyword evidence="4" id="KW-1185">Reference proteome</keyword>
<dbReference type="InterPro" id="IPR001584">
    <property type="entry name" value="Integrase_cat-core"/>
</dbReference>
<comment type="caution">
    <text evidence="3">The sequence shown here is derived from an EMBL/GenBank/DDBJ whole genome shotgun (WGS) entry which is preliminary data.</text>
</comment>
<dbReference type="InterPro" id="IPR053392">
    <property type="entry name" value="Transposase_IS30-like"/>
</dbReference>
<dbReference type="EMBL" id="VFPP01000001">
    <property type="protein sequence ID" value="TQM85315.1"/>
    <property type="molecule type" value="Genomic_DNA"/>
</dbReference>
<dbReference type="PANTHER" id="PTHR10948">
    <property type="entry name" value="TRANSPOSASE"/>
    <property type="match status" value="1"/>
</dbReference>
<dbReference type="GO" id="GO:0005829">
    <property type="term" value="C:cytosol"/>
    <property type="evidence" value="ECO:0007669"/>
    <property type="project" value="TreeGrafter"/>
</dbReference>
<dbReference type="GO" id="GO:0003676">
    <property type="term" value="F:nucleic acid binding"/>
    <property type="evidence" value="ECO:0007669"/>
    <property type="project" value="InterPro"/>
</dbReference>
<gene>
    <name evidence="3" type="ORF">FHX81_7794</name>
</gene>
<evidence type="ECO:0000256" key="1">
    <source>
        <dbReference type="SAM" id="MobiDB-lite"/>
    </source>
</evidence>
<dbReference type="SUPFAM" id="SSF53098">
    <property type="entry name" value="Ribonuclease H-like"/>
    <property type="match status" value="1"/>
</dbReference>
<dbReference type="InterPro" id="IPR012337">
    <property type="entry name" value="RNaseH-like_sf"/>
</dbReference>
<dbReference type="GO" id="GO:0004803">
    <property type="term" value="F:transposase activity"/>
    <property type="evidence" value="ECO:0007669"/>
    <property type="project" value="TreeGrafter"/>
</dbReference>
<dbReference type="Gene3D" id="3.30.420.10">
    <property type="entry name" value="Ribonuclease H-like superfamily/Ribonuclease H"/>
    <property type="match status" value="1"/>
</dbReference>
<organism evidence="3 4">
    <name type="scientific">Saccharothrix saharensis</name>
    <dbReference type="NCBI Taxonomy" id="571190"/>
    <lineage>
        <taxon>Bacteria</taxon>
        <taxon>Bacillati</taxon>
        <taxon>Actinomycetota</taxon>
        <taxon>Actinomycetes</taxon>
        <taxon>Pseudonocardiales</taxon>
        <taxon>Pseudonocardiaceae</taxon>
        <taxon>Saccharothrix</taxon>
    </lineage>
</organism>
<dbReference type="PROSITE" id="PS50994">
    <property type="entry name" value="INTEGRASE"/>
    <property type="match status" value="1"/>
</dbReference>
<dbReference type="Proteomes" id="UP000316628">
    <property type="component" value="Unassembled WGS sequence"/>
</dbReference>
<evidence type="ECO:0000259" key="2">
    <source>
        <dbReference type="PROSITE" id="PS50994"/>
    </source>
</evidence>
<evidence type="ECO:0000313" key="4">
    <source>
        <dbReference type="Proteomes" id="UP000316628"/>
    </source>
</evidence>
<dbReference type="AlphaFoldDB" id="A0A543JRD2"/>
<name>A0A543JRD2_9PSEU</name>
<dbReference type="NCBIfam" id="NF033563">
    <property type="entry name" value="transpos_IS30"/>
    <property type="match status" value="1"/>
</dbReference>
<dbReference type="InterPro" id="IPR036397">
    <property type="entry name" value="RNaseH_sf"/>
</dbReference>
<dbReference type="PANTHER" id="PTHR10948:SF23">
    <property type="entry name" value="TRANSPOSASE INSI FOR INSERTION SEQUENCE ELEMENT IS30A-RELATED"/>
    <property type="match status" value="1"/>
</dbReference>
<feature type="compositionally biased region" description="Basic and acidic residues" evidence="1">
    <location>
        <begin position="75"/>
        <end position="96"/>
    </location>
</feature>
<evidence type="ECO:0000313" key="3">
    <source>
        <dbReference type="EMBL" id="TQM85315.1"/>
    </source>
</evidence>
<dbReference type="GO" id="GO:0032196">
    <property type="term" value="P:transposition"/>
    <property type="evidence" value="ECO:0007669"/>
    <property type="project" value="TreeGrafter"/>
</dbReference>
<protein>
    <recommendedName>
        <fullName evidence="2">Integrase catalytic domain-containing protein</fullName>
    </recommendedName>
</protein>
<reference evidence="3 4" key="1">
    <citation type="submission" date="2019-06" db="EMBL/GenBank/DDBJ databases">
        <title>Sequencing the genomes of 1000 actinobacteria strains.</title>
        <authorList>
            <person name="Klenk H.-P."/>
        </authorList>
    </citation>
    <scope>NUCLEOTIDE SEQUENCE [LARGE SCALE GENOMIC DNA]</scope>
    <source>
        <strain evidence="3 4">DSM 45456</strain>
    </source>
</reference>
<accession>A0A543JRD2</accession>